<reference evidence="1" key="1">
    <citation type="journal article" date="2020" name="Stud. Mycol.">
        <title>101 Dothideomycetes genomes: a test case for predicting lifestyles and emergence of pathogens.</title>
        <authorList>
            <person name="Haridas S."/>
            <person name="Albert R."/>
            <person name="Binder M."/>
            <person name="Bloem J."/>
            <person name="Labutti K."/>
            <person name="Salamov A."/>
            <person name="Andreopoulos B."/>
            <person name="Baker S."/>
            <person name="Barry K."/>
            <person name="Bills G."/>
            <person name="Bluhm B."/>
            <person name="Cannon C."/>
            <person name="Castanera R."/>
            <person name="Culley D."/>
            <person name="Daum C."/>
            <person name="Ezra D."/>
            <person name="Gonzalez J."/>
            <person name="Henrissat B."/>
            <person name="Kuo A."/>
            <person name="Liang C."/>
            <person name="Lipzen A."/>
            <person name="Lutzoni F."/>
            <person name="Magnuson J."/>
            <person name="Mondo S."/>
            <person name="Nolan M."/>
            <person name="Ohm R."/>
            <person name="Pangilinan J."/>
            <person name="Park H.-J."/>
            <person name="Ramirez L."/>
            <person name="Alfaro M."/>
            <person name="Sun H."/>
            <person name="Tritt A."/>
            <person name="Yoshinaga Y."/>
            <person name="Zwiers L.-H."/>
            <person name="Turgeon B."/>
            <person name="Goodwin S."/>
            <person name="Spatafora J."/>
            <person name="Crous P."/>
            <person name="Grigoriev I."/>
        </authorList>
    </citation>
    <scope>NUCLEOTIDE SEQUENCE</scope>
    <source>
        <strain evidence="1">CBS 122367</strain>
    </source>
</reference>
<dbReference type="EMBL" id="MU005572">
    <property type="protein sequence ID" value="KAF2689674.1"/>
    <property type="molecule type" value="Genomic_DNA"/>
</dbReference>
<dbReference type="AlphaFoldDB" id="A0A6G1JGJ9"/>
<organism evidence="1 2">
    <name type="scientific">Lentithecium fluviatile CBS 122367</name>
    <dbReference type="NCBI Taxonomy" id="1168545"/>
    <lineage>
        <taxon>Eukaryota</taxon>
        <taxon>Fungi</taxon>
        <taxon>Dikarya</taxon>
        <taxon>Ascomycota</taxon>
        <taxon>Pezizomycotina</taxon>
        <taxon>Dothideomycetes</taxon>
        <taxon>Pleosporomycetidae</taxon>
        <taxon>Pleosporales</taxon>
        <taxon>Massarineae</taxon>
        <taxon>Lentitheciaceae</taxon>
        <taxon>Lentithecium</taxon>
    </lineage>
</organism>
<keyword evidence="2" id="KW-1185">Reference proteome</keyword>
<dbReference type="Proteomes" id="UP000799291">
    <property type="component" value="Unassembled WGS sequence"/>
</dbReference>
<proteinExistence type="predicted"/>
<name>A0A6G1JGJ9_9PLEO</name>
<accession>A0A6G1JGJ9</accession>
<protein>
    <submittedName>
        <fullName evidence="1">Uncharacterized protein</fullName>
    </submittedName>
</protein>
<gene>
    <name evidence="1" type="ORF">K458DRAFT_400370</name>
</gene>
<evidence type="ECO:0000313" key="2">
    <source>
        <dbReference type="Proteomes" id="UP000799291"/>
    </source>
</evidence>
<evidence type="ECO:0000313" key="1">
    <source>
        <dbReference type="EMBL" id="KAF2689674.1"/>
    </source>
</evidence>
<sequence>MYYTQQGPTDLSQRVQCAHSRLSLLAYPPVLIPQTTAAMRNDEVPKCLAPTLTAKALLNNYDKLLTARVTHSSSSKRLQDSPLPPVKAVPGNYFPEYKKTFTREIPYREDVLREAHVYKYRNGFEAEVVEVVDDGDQDLVSRNGRIGTVRKRFREQWADNEVAQT</sequence>